<evidence type="ECO:0000256" key="4">
    <source>
        <dbReference type="ARBA" id="ARBA00022529"/>
    </source>
</evidence>
<keyword evidence="10" id="KW-1185">Reference proteome</keyword>
<reference evidence="9" key="2">
    <citation type="submission" date="2025-08" db="UniProtKB">
        <authorList>
            <consortium name="Ensembl"/>
        </authorList>
    </citation>
    <scope>IDENTIFICATION</scope>
</reference>
<evidence type="ECO:0000256" key="7">
    <source>
        <dbReference type="SAM" id="Coils"/>
    </source>
</evidence>
<dbReference type="GeneTree" id="ENSGT01030000238026"/>
<comment type="similarity">
    <text evidence="2">Belongs to the pleurocidin family.</text>
</comment>
<keyword evidence="7" id="KW-0175">Coiled coil</keyword>
<sequence>MKCTVVFLVLSMVVLMAEPGEGFIGLLIRHTGKTYIQLIKMLEQLEQQLEQLEQQQQQQLDKRSLNAFH</sequence>
<reference evidence="9" key="3">
    <citation type="submission" date="2025-09" db="UniProtKB">
        <authorList>
            <consortium name="Ensembl"/>
        </authorList>
    </citation>
    <scope>IDENTIFICATION</scope>
</reference>
<evidence type="ECO:0008006" key="11">
    <source>
        <dbReference type="Google" id="ProtNLM"/>
    </source>
</evidence>
<proteinExistence type="inferred from homology"/>
<dbReference type="Pfam" id="PF08107">
    <property type="entry name" value="Antimicrobial12"/>
    <property type="match status" value="1"/>
</dbReference>
<dbReference type="Ensembl" id="ENSSAUT00010029886.1">
    <property type="protein sequence ID" value="ENSSAUP00010028347.1"/>
    <property type="gene ID" value="ENSSAUG00010012198.1"/>
</dbReference>
<keyword evidence="5" id="KW-0027">Amidation</keyword>
<feature type="signal peptide" evidence="8">
    <location>
        <begin position="1"/>
        <end position="22"/>
    </location>
</feature>
<dbReference type="AlphaFoldDB" id="A0A671VRL2"/>
<keyword evidence="8" id="KW-0732">Signal</keyword>
<comment type="subcellular location">
    <subcellularLocation>
        <location evidence="1">Secreted</location>
    </subcellularLocation>
</comment>
<evidence type="ECO:0000256" key="2">
    <source>
        <dbReference type="ARBA" id="ARBA00007419"/>
    </source>
</evidence>
<evidence type="ECO:0000256" key="3">
    <source>
        <dbReference type="ARBA" id="ARBA00022525"/>
    </source>
</evidence>
<evidence type="ECO:0000256" key="1">
    <source>
        <dbReference type="ARBA" id="ARBA00004613"/>
    </source>
</evidence>
<dbReference type="InterPro" id="IPR012515">
    <property type="entry name" value="Antimicrobial12"/>
</dbReference>
<keyword evidence="3" id="KW-0964">Secreted</keyword>
<dbReference type="Proteomes" id="UP000472265">
    <property type="component" value="Chromosome 22"/>
</dbReference>
<feature type="coiled-coil region" evidence="7">
    <location>
        <begin position="35"/>
        <end position="62"/>
    </location>
</feature>
<dbReference type="GO" id="GO:0005576">
    <property type="term" value="C:extracellular region"/>
    <property type="evidence" value="ECO:0007669"/>
    <property type="project" value="UniProtKB-SubCell"/>
</dbReference>
<dbReference type="InParanoid" id="A0A671VRL2"/>
<reference evidence="9" key="1">
    <citation type="submission" date="2021-04" db="EMBL/GenBank/DDBJ databases">
        <authorList>
            <consortium name="Wellcome Sanger Institute Data Sharing"/>
        </authorList>
    </citation>
    <scope>NUCLEOTIDE SEQUENCE [LARGE SCALE GENOMIC DNA]</scope>
</reference>
<dbReference type="OMA" id="HAGKAIH"/>
<evidence type="ECO:0000256" key="5">
    <source>
        <dbReference type="ARBA" id="ARBA00022815"/>
    </source>
</evidence>
<evidence type="ECO:0000313" key="9">
    <source>
        <dbReference type="Ensembl" id="ENSSAUP00010028347.1"/>
    </source>
</evidence>
<dbReference type="GO" id="GO:0042742">
    <property type="term" value="P:defense response to bacterium"/>
    <property type="evidence" value="ECO:0007669"/>
    <property type="project" value="UniProtKB-KW"/>
</dbReference>
<protein>
    <recommendedName>
        <fullName evidence="11">Piscidin-4</fullName>
    </recommendedName>
</protein>
<evidence type="ECO:0000313" key="10">
    <source>
        <dbReference type="Proteomes" id="UP000472265"/>
    </source>
</evidence>
<feature type="chain" id="PRO_5025327771" description="Piscidin-4" evidence="8">
    <location>
        <begin position="23"/>
        <end position="69"/>
    </location>
</feature>
<accession>A0A671VRL2</accession>
<keyword evidence="4" id="KW-0929">Antimicrobial</keyword>
<keyword evidence="6" id="KW-0044">Antibiotic</keyword>
<evidence type="ECO:0000256" key="8">
    <source>
        <dbReference type="SAM" id="SignalP"/>
    </source>
</evidence>
<evidence type="ECO:0000256" key="6">
    <source>
        <dbReference type="ARBA" id="ARBA00023022"/>
    </source>
</evidence>
<organism evidence="9 10">
    <name type="scientific">Sparus aurata</name>
    <name type="common">Gilthead sea bream</name>
    <dbReference type="NCBI Taxonomy" id="8175"/>
    <lineage>
        <taxon>Eukaryota</taxon>
        <taxon>Metazoa</taxon>
        <taxon>Chordata</taxon>
        <taxon>Craniata</taxon>
        <taxon>Vertebrata</taxon>
        <taxon>Euteleostomi</taxon>
        <taxon>Actinopterygii</taxon>
        <taxon>Neopterygii</taxon>
        <taxon>Teleostei</taxon>
        <taxon>Neoteleostei</taxon>
        <taxon>Acanthomorphata</taxon>
        <taxon>Eupercaria</taxon>
        <taxon>Spariformes</taxon>
        <taxon>Sparidae</taxon>
        <taxon>Sparus</taxon>
    </lineage>
</organism>
<name>A0A671VRL2_SPAAU</name>